<proteinExistence type="predicted"/>
<dbReference type="EMBL" id="LN681231">
    <property type="protein sequence ID" value="CEK28922.1"/>
    <property type="molecule type" value="Genomic_DNA"/>
</dbReference>
<accession>A0A0A8VGK5</accession>
<organism evidence="1">
    <name type="scientific">Yersinia ruckeri</name>
    <dbReference type="NCBI Taxonomy" id="29486"/>
    <lineage>
        <taxon>Bacteria</taxon>
        <taxon>Pseudomonadati</taxon>
        <taxon>Pseudomonadota</taxon>
        <taxon>Gammaproteobacteria</taxon>
        <taxon>Enterobacterales</taxon>
        <taxon>Yersiniaceae</taxon>
        <taxon>Yersinia</taxon>
    </lineage>
</organism>
<gene>
    <name evidence="1" type="ORF">CSF007_16000</name>
</gene>
<sequence length="40" mass="4268">MSARSAPLLARALDSSTCFPHQRSLDRGFSAVIGTDTESD</sequence>
<name>A0A0A8VGK5_YERRU</name>
<protein>
    <submittedName>
        <fullName evidence="1">Uncharacterized protein</fullName>
    </submittedName>
</protein>
<dbReference type="AlphaFoldDB" id="A0A0A8VGK5"/>
<evidence type="ECO:0000313" key="1">
    <source>
        <dbReference type="EMBL" id="CEK28922.1"/>
    </source>
</evidence>
<reference evidence="1" key="1">
    <citation type="journal article" date="2015" name="Genome Announc.">
        <title>Complete Genome Sequence of Yersinia ruckeri Strain CSF007-82, Etiologic Agent of Red Mouth Disease in Salmonid Fish.</title>
        <authorList>
            <person name="Nelson M.C."/>
            <person name="LaPatra S.E."/>
            <person name="Welch T.J."/>
            <person name="Graf J."/>
        </authorList>
    </citation>
    <scope>NUCLEOTIDE SEQUENCE</scope>
    <source>
        <strain evidence="1">CSF007-82</strain>
    </source>
</reference>